<dbReference type="Gene3D" id="3.40.190.10">
    <property type="entry name" value="Periplasmic binding protein-like II"/>
    <property type="match status" value="2"/>
</dbReference>
<dbReference type="GO" id="GO:0032993">
    <property type="term" value="C:protein-DNA complex"/>
    <property type="evidence" value="ECO:0007669"/>
    <property type="project" value="TreeGrafter"/>
</dbReference>
<reference evidence="6" key="1">
    <citation type="submission" date="2018-06" db="EMBL/GenBank/DDBJ databases">
        <authorList>
            <person name="Zhirakovskaya E."/>
        </authorList>
    </citation>
    <scope>NUCLEOTIDE SEQUENCE</scope>
</reference>
<dbReference type="Pfam" id="PF00126">
    <property type="entry name" value="HTH_1"/>
    <property type="match status" value="1"/>
</dbReference>
<organism evidence="6">
    <name type="scientific">hydrothermal vent metagenome</name>
    <dbReference type="NCBI Taxonomy" id="652676"/>
    <lineage>
        <taxon>unclassified sequences</taxon>
        <taxon>metagenomes</taxon>
        <taxon>ecological metagenomes</taxon>
    </lineage>
</organism>
<dbReference type="InterPro" id="IPR036390">
    <property type="entry name" value="WH_DNA-bd_sf"/>
</dbReference>
<dbReference type="InterPro" id="IPR036388">
    <property type="entry name" value="WH-like_DNA-bd_sf"/>
</dbReference>
<dbReference type="SUPFAM" id="SSF53850">
    <property type="entry name" value="Periplasmic binding protein-like II"/>
    <property type="match status" value="1"/>
</dbReference>
<dbReference type="PROSITE" id="PS50931">
    <property type="entry name" value="HTH_LYSR"/>
    <property type="match status" value="1"/>
</dbReference>
<evidence type="ECO:0000256" key="4">
    <source>
        <dbReference type="ARBA" id="ARBA00023163"/>
    </source>
</evidence>
<dbReference type="GO" id="GO:0003700">
    <property type="term" value="F:DNA-binding transcription factor activity"/>
    <property type="evidence" value="ECO:0007669"/>
    <property type="project" value="InterPro"/>
</dbReference>
<dbReference type="InterPro" id="IPR000847">
    <property type="entry name" value="LysR_HTH_N"/>
</dbReference>
<dbReference type="GO" id="GO:0003677">
    <property type="term" value="F:DNA binding"/>
    <property type="evidence" value="ECO:0007669"/>
    <property type="project" value="UniProtKB-KW"/>
</dbReference>
<evidence type="ECO:0000256" key="3">
    <source>
        <dbReference type="ARBA" id="ARBA00023125"/>
    </source>
</evidence>
<proteinExistence type="inferred from homology"/>
<dbReference type="InterPro" id="IPR005119">
    <property type="entry name" value="LysR_subst-bd"/>
</dbReference>
<dbReference type="Pfam" id="PF03466">
    <property type="entry name" value="LysR_substrate"/>
    <property type="match status" value="1"/>
</dbReference>
<dbReference type="SUPFAM" id="SSF46785">
    <property type="entry name" value="Winged helix' DNA-binding domain"/>
    <property type="match status" value="1"/>
</dbReference>
<keyword evidence="2" id="KW-0805">Transcription regulation</keyword>
<name>A0A3B1AAK4_9ZZZZ</name>
<dbReference type="EMBL" id="UOFU01000110">
    <property type="protein sequence ID" value="VAW97063.1"/>
    <property type="molecule type" value="Genomic_DNA"/>
</dbReference>
<evidence type="ECO:0000256" key="2">
    <source>
        <dbReference type="ARBA" id="ARBA00023015"/>
    </source>
</evidence>
<comment type="similarity">
    <text evidence="1">Belongs to the LysR transcriptional regulatory family.</text>
</comment>
<evidence type="ECO:0000313" key="6">
    <source>
        <dbReference type="EMBL" id="VAW97063.1"/>
    </source>
</evidence>
<dbReference type="AlphaFoldDB" id="A0A3B1AAK4"/>
<evidence type="ECO:0000256" key="1">
    <source>
        <dbReference type="ARBA" id="ARBA00009437"/>
    </source>
</evidence>
<feature type="domain" description="HTH lysR-type" evidence="5">
    <location>
        <begin position="4"/>
        <end position="61"/>
    </location>
</feature>
<accession>A0A3B1AAK4</accession>
<dbReference type="FunFam" id="1.10.10.10:FF:000001">
    <property type="entry name" value="LysR family transcriptional regulator"/>
    <property type="match status" value="1"/>
</dbReference>
<dbReference type="PANTHER" id="PTHR30346:SF10">
    <property type="entry name" value="TRANSCRIPTIONAL REGULATOR OF OXIDATIVE STRESS OXYR"/>
    <property type="match status" value="1"/>
</dbReference>
<evidence type="ECO:0000259" key="5">
    <source>
        <dbReference type="PROSITE" id="PS50931"/>
    </source>
</evidence>
<dbReference type="PANTHER" id="PTHR30346">
    <property type="entry name" value="TRANSCRIPTIONAL DUAL REGULATOR HCAR-RELATED"/>
    <property type="match status" value="1"/>
</dbReference>
<dbReference type="CDD" id="cd08411">
    <property type="entry name" value="PBP2_OxyR"/>
    <property type="match status" value="1"/>
</dbReference>
<gene>
    <name evidence="6" type="ORF">MNBD_GAMMA20-1208</name>
</gene>
<protein>
    <submittedName>
        <fullName evidence="6">Hydrogen peroxide-inducible genes activator =&gt; OxyR</fullName>
    </submittedName>
</protein>
<keyword evidence="3" id="KW-0238">DNA-binding</keyword>
<keyword evidence="4" id="KW-0804">Transcription</keyword>
<dbReference type="Gene3D" id="1.10.10.10">
    <property type="entry name" value="Winged helix-like DNA-binding domain superfamily/Winged helix DNA-binding domain"/>
    <property type="match status" value="1"/>
</dbReference>
<sequence>MNLPTVKQLRYFVALESHGHFGKAAQACFVSQSAFSVAIRDLERLLEVQLVDRTNKSVTITASGREVATRARDCLREMEELVMLARSNRDPLAGKLRLGVIPTIAPFLLPKVLPALRRAYPQLQLYLHEDLTQRIYAKLMAGELDLILIALPYELRNVELMGLFDDPFRLACHEHSKLVDPQHYKVEDLPQESVLLLEDGHCLREHALSACEIRKLEQVSGFAASSLLTLVEMVDADLGITYLPQMAVDSPLLKSTRIRTYPLAENSVREIGLAWRRSSAFGEAFRLLGEFIRAHRVKGEGEARQ</sequence>